<protein>
    <submittedName>
        <fullName evidence="1">Uncharacterized protein</fullName>
    </submittedName>
</protein>
<gene>
    <name evidence="1" type="ORF">B296_00019339</name>
</gene>
<organism evidence="1 2">
    <name type="scientific">Ensete ventricosum</name>
    <name type="common">Abyssinian banana</name>
    <name type="synonym">Musa ensete</name>
    <dbReference type="NCBI Taxonomy" id="4639"/>
    <lineage>
        <taxon>Eukaryota</taxon>
        <taxon>Viridiplantae</taxon>
        <taxon>Streptophyta</taxon>
        <taxon>Embryophyta</taxon>
        <taxon>Tracheophyta</taxon>
        <taxon>Spermatophyta</taxon>
        <taxon>Magnoliopsida</taxon>
        <taxon>Liliopsida</taxon>
        <taxon>Zingiberales</taxon>
        <taxon>Musaceae</taxon>
        <taxon>Ensete</taxon>
    </lineage>
</organism>
<comment type="caution">
    <text evidence="1">The sequence shown here is derived from an EMBL/GenBank/DDBJ whole genome shotgun (WGS) entry which is preliminary data.</text>
</comment>
<proteinExistence type="predicted"/>
<dbReference type="AlphaFoldDB" id="A0A427A2E5"/>
<reference evidence="1 2" key="1">
    <citation type="journal article" date="2014" name="Agronomy (Basel)">
        <title>A Draft Genome Sequence for Ensete ventricosum, the Drought-Tolerant Tree Against Hunger.</title>
        <authorList>
            <person name="Harrison J."/>
            <person name="Moore K.A."/>
            <person name="Paszkiewicz K."/>
            <person name="Jones T."/>
            <person name="Grant M."/>
            <person name="Ambacheew D."/>
            <person name="Muzemil S."/>
            <person name="Studholme D.J."/>
        </authorList>
    </citation>
    <scope>NUCLEOTIDE SEQUENCE [LARGE SCALE GENOMIC DNA]</scope>
</reference>
<dbReference type="Proteomes" id="UP000287651">
    <property type="component" value="Unassembled WGS sequence"/>
</dbReference>
<name>A0A427A2E5_ENSVE</name>
<accession>A0A427A2E5</accession>
<sequence length="94" mass="10967">MIDLVLSVSDYHSHDLVDFVVLGQISLQQSGIRFRDLVWPFAVLDTAVYPLGIIEGLYFFFVEYATMMQMFRPLAKCLIPRKVETNMDFRNFLL</sequence>
<dbReference type="EMBL" id="AMZH03004047">
    <property type="protein sequence ID" value="RRT70358.1"/>
    <property type="molecule type" value="Genomic_DNA"/>
</dbReference>
<evidence type="ECO:0000313" key="2">
    <source>
        <dbReference type="Proteomes" id="UP000287651"/>
    </source>
</evidence>
<evidence type="ECO:0000313" key="1">
    <source>
        <dbReference type="EMBL" id="RRT70358.1"/>
    </source>
</evidence>